<name>A0ABS3Q9R5_9BACT</name>
<evidence type="ECO:0000313" key="2">
    <source>
        <dbReference type="Proteomes" id="UP000664369"/>
    </source>
</evidence>
<dbReference type="Proteomes" id="UP000664369">
    <property type="component" value="Unassembled WGS sequence"/>
</dbReference>
<organism evidence="1 2">
    <name type="scientific">Hymenobacter negativus</name>
    <dbReference type="NCBI Taxonomy" id="2795026"/>
    <lineage>
        <taxon>Bacteria</taxon>
        <taxon>Pseudomonadati</taxon>
        <taxon>Bacteroidota</taxon>
        <taxon>Cytophagia</taxon>
        <taxon>Cytophagales</taxon>
        <taxon>Hymenobacteraceae</taxon>
        <taxon>Hymenobacter</taxon>
    </lineage>
</organism>
<proteinExistence type="predicted"/>
<dbReference type="InterPro" id="IPR011047">
    <property type="entry name" value="Quinoprotein_ADH-like_sf"/>
</dbReference>
<evidence type="ECO:0000313" key="1">
    <source>
        <dbReference type="EMBL" id="MBO2007980.1"/>
    </source>
</evidence>
<dbReference type="EMBL" id="JAGETZ010000001">
    <property type="protein sequence ID" value="MBO2007980.1"/>
    <property type="molecule type" value="Genomic_DNA"/>
</dbReference>
<dbReference type="RefSeq" id="WP_208173501.1">
    <property type="nucleotide sequence ID" value="NZ_JAGETZ010000001.1"/>
</dbReference>
<accession>A0ABS3Q9R5</accession>
<dbReference type="SUPFAM" id="SSF50998">
    <property type="entry name" value="Quinoprotein alcohol dehydrogenase-like"/>
    <property type="match status" value="1"/>
</dbReference>
<gene>
    <name evidence="1" type="ORF">J4E00_02895</name>
</gene>
<evidence type="ECO:0008006" key="3">
    <source>
        <dbReference type="Google" id="ProtNLM"/>
    </source>
</evidence>
<protein>
    <recommendedName>
        <fullName evidence="3">TFIIB-type zinc ribbon-containing protein</fullName>
    </recommendedName>
</protein>
<comment type="caution">
    <text evidence="1">The sequence shown here is derived from an EMBL/GenBank/DDBJ whole genome shotgun (WGS) entry which is preliminary data.</text>
</comment>
<sequence length="441" mass="48477">MATEIKAIKCPQCGSPHKTELKPGSYRCNSCQTDYFLDENRLIIQHNHTYQPPAVPAPAARLSPVARGVLFVVAAALAFLAMRIGRSGTTVPSATDLPGAYLNTYYGRIEKTVPLAGTDGQPLLLVLATRSYRNESDKAENGPYITFYDPLKHKELSTQRLDGPPASSTEVEARTFSDGRQYIIVNKTTLYVVDKAALRLVVTGKEWFERQPALRAGVASVQFMSSNDGDGLVLLTNDGKSLFYYPLVNRIYTETELDDADSGFDKLLPGATLKTSFTFTDPNPSCKGTPVKLLQIKFKDNGGGPKHLCENVMCSQVPTGNNPDTNVIEYRNEDMSSADYYRVTSYRDLTPGRLYFKPTLLYSDAQNVLITTRATPAPEAPLNLQCLDPATGQVRWTTPLDKQAEVHQLVPCKDGFLGIGYGPTSIVLNTAGKIISRFKIE</sequence>
<keyword evidence="2" id="KW-1185">Reference proteome</keyword>
<reference evidence="1 2" key="1">
    <citation type="submission" date="2021-03" db="EMBL/GenBank/DDBJ databases">
        <authorList>
            <person name="Kim M.K."/>
        </authorList>
    </citation>
    <scope>NUCLEOTIDE SEQUENCE [LARGE SCALE GENOMIC DNA]</scope>
    <source>
        <strain evidence="1 2">BT442</strain>
    </source>
</reference>